<gene>
    <name evidence="2" type="ORF">NDU88_001496</name>
</gene>
<organism evidence="2 3">
    <name type="scientific">Pleurodeles waltl</name>
    <name type="common">Iberian ribbed newt</name>
    <dbReference type="NCBI Taxonomy" id="8319"/>
    <lineage>
        <taxon>Eukaryota</taxon>
        <taxon>Metazoa</taxon>
        <taxon>Chordata</taxon>
        <taxon>Craniata</taxon>
        <taxon>Vertebrata</taxon>
        <taxon>Euteleostomi</taxon>
        <taxon>Amphibia</taxon>
        <taxon>Batrachia</taxon>
        <taxon>Caudata</taxon>
        <taxon>Salamandroidea</taxon>
        <taxon>Salamandridae</taxon>
        <taxon>Pleurodelinae</taxon>
        <taxon>Pleurodeles</taxon>
    </lineage>
</organism>
<proteinExistence type="predicted"/>
<evidence type="ECO:0000256" key="1">
    <source>
        <dbReference type="SAM" id="MobiDB-lite"/>
    </source>
</evidence>
<comment type="caution">
    <text evidence="2">The sequence shown here is derived from an EMBL/GenBank/DDBJ whole genome shotgun (WGS) entry which is preliminary data.</text>
</comment>
<accession>A0AAV7UT00</accession>
<dbReference type="Proteomes" id="UP001066276">
    <property type="component" value="Chromosome 2_2"/>
</dbReference>
<sequence length="86" mass="9181">MDSEQGGGHHESEETENDVDGKQKEDTVPGEAVAGGKQRETAGGGQEPTYLGNLRLEEEEAQSAGVRECNHEKSQEDLTAVARTPS</sequence>
<name>A0AAV7UT00_PLEWA</name>
<evidence type="ECO:0000313" key="2">
    <source>
        <dbReference type="EMBL" id="KAJ1192184.1"/>
    </source>
</evidence>
<keyword evidence="3" id="KW-1185">Reference proteome</keyword>
<evidence type="ECO:0000313" key="3">
    <source>
        <dbReference type="Proteomes" id="UP001066276"/>
    </source>
</evidence>
<dbReference type="EMBL" id="JANPWB010000004">
    <property type="protein sequence ID" value="KAJ1192184.1"/>
    <property type="molecule type" value="Genomic_DNA"/>
</dbReference>
<reference evidence="2" key="1">
    <citation type="journal article" date="2022" name="bioRxiv">
        <title>Sequencing and chromosome-scale assembly of the giantPleurodeles waltlgenome.</title>
        <authorList>
            <person name="Brown T."/>
            <person name="Elewa A."/>
            <person name="Iarovenko S."/>
            <person name="Subramanian E."/>
            <person name="Araus A.J."/>
            <person name="Petzold A."/>
            <person name="Susuki M."/>
            <person name="Suzuki K.-i.T."/>
            <person name="Hayashi T."/>
            <person name="Toyoda A."/>
            <person name="Oliveira C."/>
            <person name="Osipova E."/>
            <person name="Leigh N.D."/>
            <person name="Simon A."/>
            <person name="Yun M.H."/>
        </authorList>
    </citation>
    <scope>NUCLEOTIDE SEQUENCE</scope>
    <source>
        <strain evidence="2">20211129_DDA</strain>
        <tissue evidence="2">Liver</tissue>
    </source>
</reference>
<protein>
    <submittedName>
        <fullName evidence="2">Uncharacterized protein</fullName>
    </submittedName>
</protein>
<feature type="region of interest" description="Disordered" evidence="1">
    <location>
        <begin position="1"/>
        <end position="86"/>
    </location>
</feature>
<dbReference type="AlphaFoldDB" id="A0AAV7UT00"/>